<dbReference type="AlphaFoldDB" id="A0A833SN05"/>
<keyword evidence="3 5" id="KW-0964">Secreted</keyword>
<dbReference type="InterPro" id="IPR031825">
    <property type="entry name" value="RXLR"/>
</dbReference>
<keyword evidence="8" id="KW-1185">Reference proteome</keyword>
<dbReference type="Proteomes" id="UP000602510">
    <property type="component" value="Unassembled WGS sequence"/>
</dbReference>
<comment type="function">
    <text evidence="5">Effector that suppresses plant defense responses during pathogen infection.</text>
</comment>
<evidence type="ECO:0000313" key="6">
    <source>
        <dbReference type="EMBL" id="KAF4030610.1"/>
    </source>
</evidence>
<dbReference type="EMBL" id="WSZM01000659">
    <property type="protein sequence ID" value="KAF4030610.1"/>
    <property type="molecule type" value="Genomic_DNA"/>
</dbReference>
<feature type="signal peptide" evidence="5">
    <location>
        <begin position="1"/>
        <end position="20"/>
    </location>
</feature>
<dbReference type="OMA" id="MISYERR"/>
<organism evidence="6 8">
    <name type="scientific">Phytophthora infestans</name>
    <name type="common">Potato late blight agent</name>
    <name type="synonym">Botrytis infestans</name>
    <dbReference type="NCBI Taxonomy" id="4787"/>
    <lineage>
        <taxon>Eukaryota</taxon>
        <taxon>Sar</taxon>
        <taxon>Stramenopiles</taxon>
        <taxon>Oomycota</taxon>
        <taxon>Peronosporomycetes</taxon>
        <taxon>Peronosporales</taxon>
        <taxon>Peronosporaceae</taxon>
        <taxon>Phytophthora</taxon>
    </lineage>
</organism>
<evidence type="ECO:0000256" key="5">
    <source>
        <dbReference type="RuleBase" id="RU367124"/>
    </source>
</evidence>
<evidence type="ECO:0000313" key="7">
    <source>
        <dbReference type="EMBL" id="KAF4139612.1"/>
    </source>
</evidence>
<name>A0A833SN05_PHYIN</name>
<reference evidence="6" key="1">
    <citation type="submission" date="2020-04" db="EMBL/GenBank/DDBJ databases">
        <title>Hybrid Assembly of Korean Phytophthora infestans isolates.</title>
        <authorList>
            <person name="Prokchorchik M."/>
            <person name="Lee Y."/>
            <person name="Seo J."/>
            <person name="Cho J.-H."/>
            <person name="Park Y.-E."/>
            <person name="Jang D.-C."/>
            <person name="Im J.-S."/>
            <person name="Choi J.-G."/>
            <person name="Park H.-J."/>
            <person name="Lee G.-B."/>
            <person name="Lee Y.-G."/>
            <person name="Hong S.-Y."/>
            <person name="Cho K."/>
            <person name="Sohn K.H."/>
        </authorList>
    </citation>
    <scope>NUCLEOTIDE SEQUENCE</scope>
    <source>
        <strain evidence="6">KR_1_A1</strain>
        <strain evidence="7">KR_2_A2</strain>
    </source>
</reference>
<comment type="subcellular location">
    <subcellularLocation>
        <location evidence="1 5">Secreted</location>
    </subcellularLocation>
</comment>
<protein>
    <recommendedName>
        <fullName evidence="5">RxLR effector protein</fullName>
    </recommendedName>
</protein>
<evidence type="ECO:0000256" key="4">
    <source>
        <dbReference type="ARBA" id="ARBA00022729"/>
    </source>
</evidence>
<dbReference type="Proteomes" id="UP000704712">
    <property type="component" value="Unassembled WGS sequence"/>
</dbReference>
<dbReference type="EMBL" id="JAACNO010001551">
    <property type="protein sequence ID" value="KAF4139612.1"/>
    <property type="molecule type" value="Genomic_DNA"/>
</dbReference>
<evidence type="ECO:0000313" key="8">
    <source>
        <dbReference type="Proteomes" id="UP000602510"/>
    </source>
</evidence>
<dbReference type="Pfam" id="PF16810">
    <property type="entry name" value="RXLR"/>
    <property type="match status" value="1"/>
</dbReference>
<evidence type="ECO:0000256" key="1">
    <source>
        <dbReference type="ARBA" id="ARBA00004613"/>
    </source>
</evidence>
<evidence type="ECO:0000256" key="3">
    <source>
        <dbReference type="ARBA" id="ARBA00022525"/>
    </source>
</evidence>
<keyword evidence="4 5" id="KW-0732">Signal</keyword>
<proteinExistence type="inferred from homology"/>
<comment type="domain">
    <text evidence="5">The RxLR-dEER motif acts to carry the protein into the host cell cytoplasm through binding to cell surface phosphatidylinositol-3-phosphate.</text>
</comment>
<accession>A0A833SN05</accession>
<comment type="caution">
    <text evidence="6">The sequence shown here is derived from an EMBL/GenBank/DDBJ whole genome shotgun (WGS) entry which is preliminary data.</text>
</comment>
<sequence length="126" mass="13814">MRLALIFAVIAAACLASSEAFATSPGKAKISKVTLLDAPGQRLLRAHRAAVEDEDDSAERGLSAKDYAAPAKYGDDLGIDVAKATRNTAYLNEVAEQYQKYKDFLNQLIQSRKTKRSSMISYERRG</sequence>
<gene>
    <name evidence="6" type="ORF">GN244_ATG17586</name>
    <name evidence="7" type="ORF">GN958_ATG11097</name>
</gene>
<evidence type="ECO:0000256" key="2">
    <source>
        <dbReference type="ARBA" id="ARBA00010400"/>
    </source>
</evidence>
<feature type="chain" id="PRO_5044948241" description="RxLR effector protein" evidence="5">
    <location>
        <begin position="21"/>
        <end position="126"/>
    </location>
</feature>
<comment type="similarity">
    <text evidence="2 5">Belongs to the RxLR effector family.</text>
</comment>